<dbReference type="PANTHER" id="PTHR43201:SF5">
    <property type="entry name" value="MEDIUM-CHAIN ACYL-COA LIGASE ACSF2, MITOCHONDRIAL"/>
    <property type="match status" value="1"/>
</dbReference>
<dbReference type="AlphaFoldDB" id="A0A6B3SYE5"/>
<evidence type="ECO:0000259" key="3">
    <source>
        <dbReference type="Pfam" id="PF00501"/>
    </source>
</evidence>
<organism evidence="5 6">
    <name type="scientific">Noviherbaspirillum galbum</name>
    <dbReference type="NCBI Taxonomy" id="2709383"/>
    <lineage>
        <taxon>Bacteria</taxon>
        <taxon>Pseudomonadati</taxon>
        <taxon>Pseudomonadota</taxon>
        <taxon>Betaproteobacteria</taxon>
        <taxon>Burkholderiales</taxon>
        <taxon>Oxalobacteraceae</taxon>
        <taxon>Noviherbaspirillum</taxon>
    </lineage>
</organism>
<dbReference type="PROSITE" id="PS00455">
    <property type="entry name" value="AMP_BINDING"/>
    <property type="match status" value="1"/>
</dbReference>
<dbReference type="Pfam" id="PF13193">
    <property type="entry name" value="AMP-binding_C"/>
    <property type="match status" value="1"/>
</dbReference>
<proteinExistence type="inferred from homology"/>
<dbReference type="Gene3D" id="3.30.300.30">
    <property type="match status" value="1"/>
</dbReference>
<dbReference type="InterPro" id="IPR020845">
    <property type="entry name" value="AMP-binding_CS"/>
</dbReference>
<dbReference type="PANTHER" id="PTHR43201">
    <property type="entry name" value="ACYL-COA SYNTHETASE"/>
    <property type="match status" value="1"/>
</dbReference>
<dbReference type="Pfam" id="PF00501">
    <property type="entry name" value="AMP-binding"/>
    <property type="match status" value="1"/>
</dbReference>
<feature type="domain" description="AMP-dependent synthetase/ligase" evidence="3">
    <location>
        <begin position="30"/>
        <end position="409"/>
    </location>
</feature>
<dbReference type="GO" id="GO:0031956">
    <property type="term" value="F:medium-chain fatty acid-CoA ligase activity"/>
    <property type="evidence" value="ECO:0007669"/>
    <property type="project" value="TreeGrafter"/>
</dbReference>
<evidence type="ECO:0000256" key="2">
    <source>
        <dbReference type="ARBA" id="ARBA00022598"/>
    </source>
</evidence>
<dbReference type="InterPro" id="IPR045851">
    <property type="entry name" value="AMP-bd_C_sf"/>
</dbReference>
<keyword evidence="2" id="KW-0436">Ligase</keyword>
<feature type="domain" description="AMP-binding enzyme C-terminal" evidence="4">
    <location>
        <begin position="460"/>
        <end position="535"/>
    </location>
</feature>
<dbReference type="EMBL" id="JAAIVB010000074">
    <property type="protein sequence ID" value="NEX63712.1"/>
    <property type="molecule type" value="Genomic_DNA"/>
</dbReference>
<sequence>MPVQQGVSYWIPAAEELAQVRDMTVGDLLDDAARKWPDQDGLAYVAYADRGLALRWSFAELRSRSREVARALIASGIGHGDRVAVWSTNLPEWLLLEFGAAYCGAVLVPINPLLRAGEVAYILKTAGVCACFALPESRGSSLWTMLDEAARDVPSLRLRVAIGQSPDDKGIDWNDWLAGAGSVSEEALEQRRAGVTPSDTVQVQFTSGTTGFPKGAVLSHRGVVNDGLLFAQRAALEEGSRWVNPMPLFHCGGCVIATLGALACGTTQYPMVTFEPDRVARTIAAERINVLSAVPTMLIALEEAADREGLDLSSIARVISGGSTVPVELLRHWNARYGTRCSITYGLTEASPIITQSAPYDPDDLQMGSCGQPLPAVEVDLVDAAGNRVPPGQVGEVRTRGWLVMKGYFGNAQATQDVLSDDGWLRTGDLGHMDERGYLWISGRAKDMIIRGGENISPREIEEALLALDEVTDANVIGVPDARYGEEVCAYVRLRPGAAMSAGQMQERLRERIARYKIPKYLRVVEQFPLTPSGKVQKFRLRELFAAEAAQAAPEPVPAGK</sequence>
<dbReference type="InterPro" id="IPR025110">
    <property type="entry name" value="AMP-bd_C"/>
</dbReference>
<comment type="similarity">
    <text evidence="1">Belongs to the ATP-dependent AMP-binding enzyme family.</text>
</comment>
<evidence type="ECO:0000313" key="5">
    <source>
        <dbReference type="EMBL" id="NEX63712.1"/>
    </source>
</evidence>
<gene>
    <name evidence="5" type="ORF">G3574_21760</name>
</gene>
<protein>
    <submittedName>
        <fullName evidence="5">AMP-binding protein</fullName>
    </submittedName>
</protein>
<reference evidence="5 6" key="1">
    <citation type="submission" date="2020-02" db="EMBL/GenBank/DDBJ databases">
        <authorList>
            <person name="Kim M.K."/>
        </authorList>
    </citation>
    <scope>NUCLEOTIDE SEQUENCE [LARGE SCALE GENOMIC DNA]</scope>
    <source>
        <strain evidence="5 6">17J57-3</strain>
    </source>
</reference>
<dbReference type="SUPFAM" id="SSF56801">
    <property type="entry name" value="Acetyl-CoA synthetase-like"/>
    <property type="match status" value="1"/>
</dbReference>
<dbReference type="GO" id="GO:0006631">
    <property type="term" value="P:fatty acid metabolic process"/>
    <property type="evidence" value="ECO:0007669"/>
    <property type="project" value="TreeGrafter"/>
</dbReference>
<dbReference type="InterPro" id="IPR000873">
    <property type="entry name" value="AMP-dep_synth/lig_dom"/>
</dbReference>
<dbReference type="InterPro" id="IPR042099">
    <property type="entry name" value="ANL_N_sf"/>
</dbReference>
<dbReference type="Proteomes" id="UP000482155">
    <property type="component" value="Unassembled WGS sequence"/>
</dbReference>
<name>A0A6B3SYE5_9BURK</name>
<dbReference type="FunFam" id="3.30.300.30:FF:000008">
    <property type="entry name" value="2,3-dihydroxybenzoate-AMP ligase"/>
    <property type="match status" value="1"/>
</dbReference>
<dbReference type="Gene3D" id="3.40.50.12780">
    <property type="entry name" value="N-terminal domain of ligase-like"/>
    <property type="match status" value="1"/>
</dbReference>
<evidence type="ECO:0000313" key="6">
    <source>
        <dbReference type="Proteomes" id="UP000482155"/>
    </source>
</evidence>
<keyword evidence="6" id="KW-1185">Reference proteome</keyword>
<evidence type="ECO:0000256" key="1">
    <source>
        <dbReference type="ARBA" id="ARBA00006432"/>
    </source>
</evidence>
<comment type="caution">
    <text evidence="5">The sequence shown here is derived from an EMBL/GenBank/DDBJ whole genome shotgun (WGS) entry which is preliminary data.</text>
</comment>
<accession>A0A6B3SYE5</accession>
<dbReference type="RefSeq" id="WP_163967646.1">
    <property type="nucleotide sequence ID" value="NZ_JAAIVB010000074.1"/>
</dbReference>
<evidence type="ECO:0000259" key="4">
    <source>
        <dbReference type="Pfam" id="PF13193"/>
    </source>
</evidence>